<dbReference type="OMA" id="LQLQFMR"/>
<dbReference type="Pfam" id="PF25880">
    <property type="entry name" value="WHD_CHMP7_1st"/>
    <property type="match status" value="1"/>
</dbReference>
<dbReference type="EMBL" id="CM010716">
    <property type="protein sequence ID" value="RZC48831.1"/>
    <property type="molecule type" value="Genomic_DNA"/>
</dbReference>
<proteinExistence type="predicted"/>
<evidence type="ECO:0000313" key="2">
    <source>
        <dbReference type="EMBL" id="RZC48831.1"/>
    </source>
</evidence>
<dbReference type="PANTHER" id="PTHR22761:SF7">
    <property type="entry name" value="SNF7 FAMILY PROTEIN"/>
    <property type="match status" value="1"/>
</dbReference>
<evidence type="ECO:0008006" key="4">
    <source>
        <dbReference type="Google" id="ProtNLM"/>
    </source>
</evidence>
<accession>A0A4Y7IM79</accession>
<protein>
    <recommendedName>
        <fullName evidence="4">Charged multivesicular body protein 7</fullName>
    </recommendedName>
</protein>
<dbReference type="STRING" id="3469.A0A4Y7IM79"/>
<dbReference type="GO" id="GO:0005771">
    <property type="term" value="C:multivesicular body"/>
    <property type="evidence" value="ECO:0007669"/>
    <property type="project" value="TreeGrafter"/>
</dbReference>
<dbReference type="Gramene" id="RZC48831">
    <property type="protein sequence ID" value="RZC48831"/>
    <property type="gene ID" value="C5167_017251"/>
</dbReference>
<feature type="region of interest" description="Disordered" evidence="1">
    <location>
        <begin position="374"/>
        <end position="418"/>
    </location>
</feature>
<dbReference type="InterPro" id="IPR005024">
    <property type="entry name" value="Snf7_fam"/>
</dbReference>
<dbReference type="Pfam" id="PF03357">
    <property type="entry name" value="Snf7"/>
    <property type="match status" value="1"/>
</dbReference>
<name>A0A4Y7IM79_PAPSO</name>
<dbReference type="GO" id="GO:0006900">
    <property type="term" value="P:vesicle budding from membrane"/>
    <property type="evidence" value="ECO:0007669"/>
    <property type="project" value="TreeGrafter"/>
</dbReference>
<gene>
    <name evidence="2" type="ORF">C5167_017251</name>
</gene>
<sequence>MNSSVREFIKKEVPDWDDEVVATARFKALSGQRSDWESKLLFWKNLILKVARHLNVFVIRSSEVRNIWFNRKGLMPLCIDQVLLEMYSSGDILLKSDLMDPTAGRLSQMCKRMVNLIGISGPSSSEELIEEFLILSIPLQEKAAEVVKLLSESHWTYFCTVTMSELQSICYGSTEASTVLSYLSSTGKARYLSICKADFIEGVKVSLVKEAVPTISSLDYDVLQLIWTKEKLQQQLDVIDQRYEMSRKSALNFMKAGNKQVALRHARQLKLNSESREKCTSMLNRVEEVLTIITNAESTKKVVEAIQIGSRAMKESGISAEEVHVCLQELDDTVASQKEVEEALASAPIQCTDIDDEDLEKEFRMLEMELEDLTPQKDTAAPTQNDLLKKEESKISETKIADSGRTGDAVPRESAESLVSKLSNLQLEAA</sequence>
<organism evidence="2 3">
    <name type="scientific">Papaver somniferum</name>
    <name type="common">Opium poppy</name>
    <dbReference type="NCBI Taxonomy" id="3469"/>
    <lineage>
        <taxon>Eukaryota</taxon>
        <taxon>Viridiplantae</taxon>
        <taxon>Streptophyta</taxon>
        <taxon>Embryophyta</taxon>
        <taxon>Tracheophyta</taxon>
        <taxon>Spermatophyta</taxon>
        <taxon>Magnoliopsida</taxon>
        <taxon>Ranunculales</taxon>
        <taxon>Papaveraceae</taxon>
        <taxon>Papaveroideae</taxon>
        <taxon>Papaver</taxon>
    </lineage>
</organism>
<reference evidence="2 3" key="1">
    <citation type="journal article" date="2018" name="Science">
        <title>The opium poppy genome and morphinan production.</title>
        <authorList>
            <person name="Guo L."/>
            <person name="Winzer T."/>
            <person name="Yang X."/>
            <person name="Li Y."/>
            <person name="Ning Z."/>
            <person name="He Z."/>
            <person name="Teodor R."/>
            <person name="Lu Y."/>
            <person name="Bowser T.A."/>
            <person name="Graham I.A."/>
            <person name="Ye K."/>
        </authorList>
    </citation>
    <scope>NUCLEOTIDE SEQUENCE [LARGE SCALE GENOMIC DNA]</scope>
    <source>
        <strain evidence="3">cv. HN1</strain>
        <tissue evidence="2">Leaves</tissue>
    </source>
</reference>
<dbReference type="Gene3D" id="6.10.140.1230">
    <property type="match status" value="1"/>
</dbReference>
<dbReference type="PANTHER" id="PTHR22761">
    <property type="entry name" value="CHARGED MULTIVESICULAR BODY PROTEIN"/>
    <property type="match status" value="1"/>
</dbReference>
<dbReference type="AlphaFoldDB" id="A0A4Y7IM79"/>
<dbReference type="GO" id="GO:0000815">
    <property type="term" value="C:ESCRT III complex"/>
    <property type="evidence" value="ECO:0007669"/>
    <property type="project" value="TreeGrafter"/>
</dbReference>
<dbReference type="GO" id="GO:0009898">
    <property type="term" value="C:cytoplasmic side of plasma membrane"/>
    <property type="evidence" value="ECO:0007669"/>
    <property type="project" value="TreeGrafter"/>
</dbReference>
<keyword evidence="3" id="KW-1185">Reference proteome</keyword>
<dbReference type="Proteomes" id="UP000316621">
    <property type="component" value="Chromosome 2"/>
</dbReference>
<evidence type="ECO:0000256" key="1">
    <source>
        <dbReference type="SAM" id="MobiDB-lite"/>
    </source>
</evidence>
<feature type="compositionally biased region" description="Basic and acidic residues" evidence="1">
    <location>
        <begin position="387"/>
        <end position="402"/>
    </location>
</feature>
<dbReference type="GO" id="GO:0032511">
    <property type="term" value="P:late endosome to vacuole transport via multivesicular body sorting pathway"/>
    <property type="evidence" value="ECO:0007669"/>
    <property type="project" value="TreeGrafter"/>
</dbReference>
<dbReference type="OrthoDB" id="10250120at2759"/>
<evidence type="ECO:0000313" key="3">
    <source>
        <dbReference type="Proteomes" id="UP000316621"/>
    </source>
</evidence>